<sequence length="87" mass="10050">MLYTVLHNSMSPLAIYASKTENNSNGVFVLNFLNSGHIPFCQAWAIYGIAIIEVRQHQRFTKYFSLSNIQKFFATINQFDIHKSSFK</sequence>
<keyword evidence="2" id="KW-1185">Reference proteome</keyword>
<comment type="caution">
    <text evidence="1">The sequence shown here is derived from an EMBL/GenBank/DDBJ whole genome shotgun (WGS) entry which is preliminary data.</text>
</comment>
<dbReference type="Proteomes" id="UP001516400">
    <property type="component" value="Unassembled WGS sequence"/>
</dbReference>
<evidence type="ECO:0000313" key="2">
    <source>
        <dbReference type="Proteomes" id="UP001516400"/>
    </source>
</evidence>
<dbReference type="AlphaFoldDB" id="A0ABD2MWZ1"/>
<dbReference type="EMBL" id="JABFTP020000042">
    <property type="protein sequence ID" value="KAL3270944.1"/>
    <property type="molecule type" value="Genomic_DNA"/>
</dbReference>
<organism evidence="1 2">
    <name type="scientific">Cryptolaemus montrouzieri</name>
    <dbReference type="NCBI Taxonomy" id="559131"/>
    <lineage>
        <taxon>Eukaryota</taxon>
        <taxon>Metazoa</taxon>
        <taxon>Ecdysozoa</taxon>
        <taxon>Arthropoda</taxon>
        <taxon>Hexapoda</taxon>
        <taxon>Insecta</taxon>
        <taxon>Pterygota</taxon>
        <taxon>Neoptera</taxon>
        <taxon>Endopterygota</taxon>
        <taxon>Coleoptera</taxon>
        <taxon>Polyphaga</taxon>
        <taxon>Cucujiformia</taxon>
        <taxon>Coccinelloidea</taxon>
        <taxon>Coccinellidae</taxon>
        <taxon>Scymninae</taxon>
        <taxon>Scymnini</taxon>
        <taxon>Cryptolaemus</taxon>
    </lineage>
</organism>
<name>A0ABD2MWZ1_9CUCU</name>
<reference evidence="1 2" key="1">
    <citation type="journal article" date="2021" name="BMC Biol.">
        <title>Horizontally acquired antibacterial genes associated with adaptive radiation of ladybird beetles.</title>
        <authorList>
            <person name="Li H.S."/>
            <person name="Tang X.F."/>
            <person name="Huang Y.H."/>
            <person name="Xu Z.Y."/>
            <person name="Chen M.L."/>
            <person name="Du X.Y."/>
            <person name="Qiu B.Y."/>
            <person name="Chen P.T."/>
            <person name="Zhang W."/>
            <person name="Slipinski A."/>
            <person name="Escalona H.E."/>
            <person name="Waterhouse R.M."/>
            <person name="Zwick A."/>
            <person name="Pang H."/>
        </authorList>
    </citation>
    <scope>NUCLEOTIDE SEQUENCE [LARGE SCALE GENOMIC DNA]</scope>
    <source>
        <strain evidence="1">SYSU2018</strain>
    </source>
</reference>
<proteinExistence type="predicted"/>
<protein>
    <submittedName>
        <fullName evidence="1">Uncharacterized protein</fullName>
    </submittedName>
</protein>
<evidence type="ECO:0000313" key="1">
    <source>
        <dbReference type="EMBL" id="KAL3270944.1"/>
    </source>
</evidence>
<gene>
    <name evidence="1" type="ORF">HHI36_021449</name>
</gene>
<accession>A0ABD2MWZ1</accession>